<dbReference type="AlphaFoldDB" id="A0A2K1KWG0"/>
<dbReference type="Gramene" id="Pp3c3_29190V3.1">
    <property type="protein sequence ID" value="Pp3c3_29190V3.1"/>
    <property type="gene ID" value="Pp3c3_29190"/>
</dbReference>
<dbReference type="CDD" id="cd00325">
    <property type="entry name" value="chitinase_GH19"/>
    <property type="match status" value="1"/>
</dbReference>
<proteinExistence type="predicted"/>
<sequence>MTALVLSLVQGASAEWSSFITKADFDQKYFPGHISFYTYDSLKAAAGTPFTQFGNSGSPEDQKRELALAICKRAGLKQQYEQNCNIQCKQGYCDTTSPYPCSKTQEPYYFGRGPIQLFWNYNYGACGDYIGKRLLQVPGQISTNPVIAFQTAFWFWMTQGSHRFILAKSFSGTTRAINGGYSEEGRRQMLSRVAYYKSFCTILGVDPGTDLEC</sequence>
<evidence type="ECO:0000313" key="4">
    <source>
        <dbReference type="EMBL" id="PNR58113.1"/>
    </source>
</evidence>
<dbReference type="Pfam" id="PF00182">
    <property type="entry name" value="Glyco_hydro_19"/>
    <property type="match status" value="1"/>
</dbReference>
<dbReference type="EnsemblPlants" id="Pp3c3_29190V3.1">
    <property type="protein sequence ID" value="Pp3c3_29190V3.1"/>
    <property type="gene ID" value="Pp3c3_29190"/>
</dbReference>
<dbReference type="EMBL" id="ABEU02000003">
    <property type="protein sequence ID" value="PNR58113.1"/>
    <property type="molecule type" value="Genomic_DNA"/>
</dbReference>
<name>A0A2K1KWG0_PHYPA</name>
<dbReference type="Proteomes" id="UP000006727">
    <property type="component" value="Chromosome 3"/>
</dbReference>
<dbReference type="GO" id="GO:0016998">
    <property type="term" value="P:cell wall macromolecule catabolic process"/>
    <property type="evidence" value="ECO:0007669"/>
    <property type="project" value="InterPro"/>
</dbReference>
<protein>
    <recommendedName>
        <fullName evidence="3">Glycoside hydrolase family 19 catalytic domain-containing protein</fullName>
    </recommendedName>
</protein>
<gene>
    <name evidence="4" type="ORF">PHYPA_005108</name>
</gene>
<keyword evidence="2" id="KW-1015">Disulfide bond</keyword>
<dbReference type="STRING" id="3218.A0A2K1KWG0"/>
<accession>A0A2K1KWG0</accession>
<evidence type="ECO:0000256" key="1">
    <source>
        <dbReference type="ARBA" id="ARBA00022821"/>
    </source>
</evidence>
<evidence type="ECO:0000256" key="2">
    <source>
        <dbReference type="ARBA" id="ARBA00023157"/>
    </source>
</evidence>
<keyword evidence="1" id="KW-0611">Plant defense</keyword>
<reference evidence="5" key="3">
    <citation type="submission" date="2020-12" db="UniProtKB">
        <authorList>
            <consortium name="EnsemblPlants"/>
        </authorList>
    </citation>
    <scope>IDENTIFICATION</scope>
</reference>
<reference evidence="4 6" key="1">
    <citation type="journal article" date="2008" name="Science">
        <title>The Physcomitrella genome reveals evolutionary insights into the conquest of land by plants.</title>
        <authorList>
            <person name="Rensing S."/>
            <person name="Lang D."/>
            <person name="Zimmer A."/>
            <person name="Terry A."/>
            <person name="Salamov A."/>
            <person name="Shapiro H."/>
            <person name="Nishiyama T."/>
            <person name="Perroud P.-F."/>
            <person name="Lindquist E."/>
            <person name="Kamisugi Y."/>
            <person name="Tanahashi T."/>
            <person name="Sakakibara K."/>
            <person name="Fujita T."/>
            <person name="Oishi K."/>
            <person name="Shin-I T."/>
            <person name="Kuroki Y."/>
            <person name="Toyoda A."/>
            <person name="Suzuki Y."/>
            <person name="Hashimoto A."/>
            <person name="Yamaguchi K."/>
            <person name="Sugano A."/>
            <person name="Kohara Y."/>
            <person name="Fujiyama A."/>
            <person name="Anterola A."/>
            <person name="Aoki S."/>
            <person name="Ashton N."/>
            <person name="Barbazuk W.B."/>
            <person name="Barker E."/>
            <person name="Bennetzen J."/>
            <person name="Bezanilla M."/>
            <person name="Blankenship R."/>
            <person name="Cho S.H."/>
            <person name="Dutcher S."/>
            <person name="Estelle M."/>
            <person name="Fawcett J.A."/>
            <person name="Gundlach H."/>
            <person name="Hanada K."/>
            <person name="Heyl A."/>
            <person name="Hicks K.A."/>
            <person name="Hugh J."/>
            <person name="Lohr M."/>
            <person name="Mayer K."/>
            <person name="Melkozernov A."/>
            <person name="Murata T."/>
            <person name="Nelson D."/>
            <person name="Pils B."/>
            <person name="Prigge M."/>
            <person name="Reiss B."/>
            <person name="Renner T."/>
            <person name="Rombauts S."/>
            <person name="Rushton P."/>
            <person name="Sanderfoot A."/>
            <person name="Schween G."/>
            <person name="Shiu S.-H."/>
            <person name="Stueber K."/>
            <person name="Theodoulou F.L."/>
            <person name="Tu H."/>
            <person name="Van de Peer Y."/>
            <person name="Verrier P.J."/>
            <person name="Waters E."/>
            <person name="Wood A."/>
            <person name="Yang L."/>
            <person name="Cove D."/>
            <person name="Cuming A."/>
            <person name="Hasebe M."/>
            <person name="Lucas S."/>
            <person name="Mishler D.B."/>
            <person name="Reski R."/>
            <person name="Grigoriev I."/>
            <person name="Quatrano R.S."/>
            <person name="Boore J.L."/>
        </authorList>
    </citation>
    <scope>NUCLEOTIDE SEQUENCE [LARGE SCALE GENOMIC DNA]</scope>
    <source>
        <strain evidence="5 6">cv. Gransden 2004</strain>
    </source>
</reference>
<dbReference type="PROSITE" id="PS00774">
    <property type="entry name" value="CHITINASE_19_2"/>
    <property type="match status" value="1"/>
</dbReference>
<feature type="domain" description="Glycoside hydrolase family 19 catalytic" evidence="3">
    <location>
        <begin position="147"/>
        <end position="157"/>
    </location>
</feature>
<dbReference type="InterPro" id="IPR023346">
    <property type="entry name" value="Lysozyme-like_dom_sf"/>
</dbReference>
<evidence type="ECO:0000313" key="6">
    <source>
        <dbReference type="Proteomes" id="UP000006727"/>
    </source>
</evidence>
<dbReference type="SUPFAM" id="SSF53955">
    <property type="entry name" value="Lysozyme-like"/>
    <property type="match status" value="1"/>
</dbReference>
<keyword evidence="6" id="KW-1185">Reference proteome</keyword>
<dbReference type="GO" id="GO:0004568">
    <property type="term" value="F:chitinase activity"/>
    <property type="evidence" value="ECO:0000318"/>
    <property type="project" value="GO_Central"/>
</dbReference>
<dbReference type="PANTHER" id="PTHR22595:SF79">
    <property type="entry name" value="CHITINASE 12"/>
    <property type="match status" value="1"/>
</dbReference>
<dbReference type="GO" id="GO:0006952">
    <property type="term" value="P:defense response"/>
    <property type="evidence" value="ECO:0007669"/>
    <property type="project" value="UniProtKB-KW"/>
</dbReference>
<dbReference type="Gene3D" id="3.30.20.10">
    <property type="entry name" value="Endochitinase, domain 2"/>
    <property type="match status" value="1"/>
</dbReference>
<organism evidence="4">
    <name type="scientific">Physcomitrium patens</name>
    <name type="common">Spreading-leaved earth moss</name>
    <name type="synonym">Physcomitrella patens</name>
    <dbReference type="NCBI Taxonomy" id="3218"/>
    <lineage>
        <taxon>Eukaryota</taxon>
        <taxon>Viridiplantae</taxon>
        <taxon>Streptophyta</taxon>
        <taxon>Embryophyta</taxon>
        <taxon>Bryophyta</taxon>
        <taxon>Bryophytina</taxon>
        <taxon>Bryopsida</taxon>
        <taxon>Funariidae</taxon>
        <taxon>Funariales</taxon>
        <taxon>Funariaceae</taxon>
        <taxon>Physcomitrium</taxon>
    </lineage>
</organism>
<dbReference type="GO" id="GO:0006032">
    <property type="term" value="P:chitin catabolic process"/>
    <property type="evidence" value="ECO:0007669"/>
    <property type="project" value="InterPro"/>
</dbReference>
<evidence type="ECO:0000259" key="3">
    <source>
        <dbReference type="PROSITE" id="PS00774"/>
    </source>
</evidence>
<reference evidence="4 6" key="2">
    <citation type="journal article" date="2018" name="Plant J.">
        <title>The Physcomitrella patens chromosome-scale assembly reveals moss genome structure and evolution.</title>
        <authorList>
            <person name="Lang D."/>
            <person name="Ullrich K.K."/>
            <person name="Murat F."/>
            <person name="Fuchs J."/>
            <person name="Jenkins J."/>
            <person name="Haas F.B."/>
            <person name="Piednoel M."/>
            <person name="Gundlach H."/>
            <person name="Van Bel M."/>
            <person name="Meyberg R."/>
            <person name="Vives C."/>
            <person name="Morata J."/>
            <person name="Symeonidi A."/>
            <person name="Hiss M."/>
            <person name="Muchero W."/>
            <person name="Kamisugi Y."/>
            <person name="Saleh O."/>
            <person name="Blanc G."/>
            <person name="Decker E.L."/>
            <person name="van Gessel N."/>
            <person name="Grimwood J."/>
            <person name="Hayes R.D."/>
            <person name="Graham S.W."/>
            <person name="Gunter L.E."/>
            <person name="McDaniel S.F."/>
            <person name="Hoernstein S.N.W."/>
            <person name="Larsson A."/>
            <person name="Li F.W."/>
            <person name="Perroud P.F."/>
            <person name="Phillips J."/>
            <person name="Ranjan P."/>
            <person name="Rokshar D.S."/>
            <person name="Rothfels C.J."/>
            <person name="Schneider L."/>
            <person name="Shu S."/>
            <person name="Stevenson D.W."/>
            <person name="Thummler F."/>
            <person name="Tillich M."/>
            <person name="Villarreal Aguilar J.C."/>
            <person name="Widiez T."/>
            <person name="Wong G.K."/>
            <person name="Wymore A."/>
            <person name="Zhang Y."/>
            <person name="Zimmer A.D."/>
            <person name="Quatrano R.S."/>
            <person name="Mayer K.F.X."/>
            <person name="Goodstein D."/>
            <person name="Casacuberta J.M."/>
            <person name="Vandepoele K."/>
            <person name="Reski R."/>
            <person name="Cuming A.C."/>
            <person name="Tuskan G.A."/>
            <person name="Maumus F."/>
            <person name="Salse J."/>
            <person name="Schmutz J."/>
            <person name="Rensing S.A."/>
        </authorList>
    </citation>
    <scope>NUCLEOTIDE SEQUENCE [LARGE SCALE GENOMIC DNA]</scope>
    <source>
        <strain evidence="5 6">cv. Gransden 2004</strain>
    </source>
</reference>
<evidence type="ECO:0000313" key="5">
    <source>
        <dbReference type="EnsemblPlants" id="Pp3c3_29190V3.1"/>
    </source>
</evidence>
<dbReference type="Gene3D" id="1.10.530.10">
    <property type="match status" value="1"/>
</dbReference>
<dbReference type="PANTHER" id="PTHR22595">
    <property type="entry name" value="CHITINASE-RELATED"/>
    <property type="match status" value="1"/>
</dbReference>
<dbReference type="InParanoid" id="A0A2K1KWG0"/>
<dbReference type="InterPro" id="IPR000726">
    <property type="entry name" value="Glyco_hydro_19_cat"/>
</dbReference>